<dbReference type="CDD" id="cd14473">
    <property type="entry name" value="FERM_B-lobe"/>
    <property type="match status" value="1"/>
</dbReference>
<dbReference type="InterPro" id="IPR000299">
    <property type="entry name" value="FERM_domain"/>
</dbReference>
<gene>
    <name evidence="2" type="ORF">PXEA_LOCUS31369</name>
</gene>
<dbReference type="AlphaFoldDB" id="A0A3S5AIQ9"/>
<dbReference type="OrthoDB" id="6589456at2759"/>
<keyword evidence="3" id="KW-1185">Reference proteome</keyword>
<evidence type="ECO:0000313" key="2">
    <source>
        <dbReference type="EMBL" id="VEL37929.1"/>
    </source>
</evidence>
<evidence type="ECO:0000313" key="3">
    <source>
        <dbReference type="Proteomes" id="UP000784294"/>
    </source>
</evidence>
<dbReference type="Proteomes" id="UP000784294">
    <property type="component" value="Unassembled WGS sequence"/>
</dbReference>
<name>A0A3S5AIQ9_9PLAT</name>
<sequence length="52" mass="5710">MLGAYVVQSEAGDYDPTSHQGIDYISSMPFAPQTLQTPDMLHGIAALHRLHK</sequence>
<dbReference type="Gene3D" id="1.20.80.10">
    <property type="match status" value="1"/>
</dbReference>
<dbReference type="SUPFAM" id="SSF47031">
    <property type="entry name" value="Second domain of FERM"/>
    <property type="match status" value="1"/>
</dbReference>
<accession>A0A3S5AIQ9</accession>
<dbReference type="PROSITE" id="PS50057">
    <property type="entry name" value="FERM_3"/>
    <property type="match status" value="1"/>
</dbReference>
<evidence type="ECO:0000259" key="1">
    <source>
        <dbReference type="PROSITE" id="PS50057"/>
    </source>
</evidence>
<dbReference type="InterPro" id="IPR014352">
    <property type="entry name" value="FERM/acyl-CoA-bd_prot_sf"/>
</dbReference>
<proteinExistence type="predicted"/>
<dbReference type="EMBL" id="CAAALY010256388">
    <property type="protein sequence ID" value="VEL37929.1"/>
    <property type="molecule type" value="Genomic_DNA"/>
</dbReference>
<dbReference type="InterPro" id="IPR035963">
    <property type="entry name" value="FERM_2"/>
</dbReference>
<feature type="domain" description="FERM" evidence="1">
    <location>
        <begin position="1"/>
        <end position="52"/>
    </location>
</feature>
<reference evidence="2" key="1">
    <citation type="submission" date="2018-11" db="EMBL/GenBank/DDBJ databases">
        <authorList>
            <consortium name="Pathogen Informatics"/>
        </authorList>
    </citation>
    <scope>NUCLEOTIDE SEQUENCE</scope>
</reference>
<organism evidence="2 3">
    <name type="scientific">Protopolystoma xenopodis</name>
    <dbReference type="NCBI Taxonomy" id="117903"/>
    <lineage>
        <taxon>Eukaryota</taxon>
        <taxon>Metazoa</taxon>
        <taxon>Spiralia</taxon>
        <taxon>Lophotrochozoa</taxon>
        <taxon>Platyhelminthes</taxon>
        <taxon>Monogenea</taxon>
        <taxon>Polyopisthocotylea</taxon>
        <taxon>Polystomatidea</taxon>
        <taxon>Polystomatidae</taxon>
        <taxon>Protopolystoma</taxon>
    </lineage>
</organism>
<comment type="caution">
    <text evidence="2">The sequence shown here is derived from an EMBL/GenBank/DDBJ whole genome shotgun (WGS) entry which is preliminary data.</text>
</comment>
<protein>
    <recommendedName>
        <fullName evidence="1">FERM domain-containing protein</fullName>
    </recommendedName>
</protein>
<dbReference type="InterPro" id="IPR019748">
    <property type="entry name" value="FERM_central"/>
</dbReference>